<protein>
    <submittedName>
        <fullName evidence="2">Uncharacterized protein</fullName>
    </submittedName>
</protein>
<dbReference type="EMBL" id="BSUL01000001">
    <property type="protein sequence ID" value="GMA28846.1"/>
    <property type="molecule type" value="Genomic_DNA"/>
</dbReference>
<comment type="caution">
    <text evidence="2">The sequence shown here is derived from an EMBL/GenBank/DDBJ whole genome shotgun (WGS) entry which is preliminary data.</text>
</comment>
<keyword evidence="3" id="KW-1185">Reference proteome</keyword>
<sequence length="71" mass="8078">MLIRHHAGLAARIDRVAVHSVPQTRLADPEITRRLADRIALGHQIQGSTPELRRVGSRHLTDSFRDDHRLN</sequence>
<evidence type="ECO:0000313" key="3">
    <source>
        <dbReference type="Proteomes" id="UP001157160"/>
    </source>
</evidence>
<feature type="compositionally biased region" description="Basic and acidic residues" evidence="1">
    <location>
        <begin position="51"/>
        <end position="71"/>
    </location>
</feature>
<evidence type="ECO:0000256" key="1">
    <source>
        <dbReference type="SAM" id="MobiDB-lite"/>
    </source>
</evidence>
<feature type="region of interest" description="Disordered" evidence="1">
    <location>
        <begin position="47"/>
        <end position="71"/>
    </location>
</feature>
<name>A0AA37XBM5_9MICO</name>
<gene>
    <name evidence="2" type="ORF">GCM10025874_20990</name>
</gene>
<dbReference type="Proteomes" id="UP001157160">
    <property type="component" value="Unassembled WGS sequence"/>
</dbReference>
<dbReference type="AlphaFoldDB" id="A0AA37XBM5"/>
<evidence type="ECO:0000313" key="2">
    <source>
        <dbReference type="EMBL" id="GMA28846.1"/>
    </source>
</evidence>
<organism evidence="2 3">
    <name type="scientific">Arenivirga flava</name>
    <dbReference type="NCBI Taxonomy" id="1930060"/>
    <lineage>
        <taxon>Bacteria</taxon>
        <taxon>Bacillati</taxon>
        <taxon>Actinomycetota</taxon>
        <taxon>Actinomycetes</taxon>
        <taxon>Micrococcales</taxon>
        <taxon>Microbacteriaceae</taxon>
        <taxon>Arenivirga</taxon>
    </lineage>
</organism>
<reference evidence="2 3" key="1">
    <citation type="journal article" date="2014" name="Int. J. Syst. Evol. Microbiol.">
        <title>Complete genome sequence of Corynebacterium casei LMG S-19264T (=DSM 44701T), isolated from a smear-ripened cheese.</title>
        <authorList>
            <consortium name="US DOE Joint Genome Institute (JGI-PGF)"/>
            <person name="Walter F."/>
            <person name="Albersmeier A."/>
            <person name="Kalinowski J."/>
            <person name="Ruckert C."/>
        </authorList>
    </citation>
    <scope>NUCLEOTIDE SEQUENCE [LARGE SCALE GENOMIC DNA]</scope>
    <source>
        <strain evidence="2 3">NBRC 112289</strain>
    </source>
</reference>
<proteinExistence type="predicted"/>
<accession>A0AA37XBM5</accession>